<dbReference type="PANTHER" id="PTHR34823:SF1">
    <property type="entry name" value="CHITIN-BINDING TYPE-4 DOMAIN-CONTAINING PROTEIN"/>
    <property type="match status" value="1"/>
</dbReference>
<evidence type="ECO:0000313" key="2">
    <source>
        <dbReference type="Proteomes" id="UP000191171"/>
    </source>
</evidence>
<organism evidence="1 2">
    <name type="scientific">Enterococcus faecium</name>
    <name type="common">Streptococcus faecium</name>
    <dbReference type="NCBI Taxonomy" id="1352"/>
    <lineage>
        <taxon>Bacteria</taxon>
        <taxon>Bacillati</taxon>
        <taxon>Bacillota</taxon>
        <taxon>Bacilli</taxon>
        <taxon>Lactobacillales</taxon>
        <taxon>Enterococcaceae</taxon>
        <taxon>Enterococcus</taxon>
    </lineage>
</organism>
<accession>A0A133N659</accession>
<name>A0A133N659_ENTFC</name>
<dbReference type="InterPro" id="IPR014756">
    <property type="entry name" value="Ig_E-set"/>
</dbReference>
<proteinExistence type="predicted"/>
<gene>
    <name evidence="1" type="ORF">B1P95_12380</name>
</gene>
<protein>
    <submittedName>
        <fullName evidence="1">Chitin-binding protein</fullName>
    </submittedName>
</protein>
<reference evidence="1 2" key="1">
    <citation type="submission" date="2017-02" db="EMBL/GenBank/DDBJ databases">
        <title>Clonality and virulence of isolates of VRE in Hematopoietic Stem Cell Transplanted (HSCT) patients.</title>
        <authorList>
            <person name="Marchi A.P."/>
            <person name="Martins R.C."/>
            <person name="Marie S.K."/>
            <person name="Levin A.S."/>
            <person name="Costa S.F."/>
        </authorList>
    </citation>
    <scope>NUCLEOTIDE SEQUENCE [LARGE SCALE GENOMIC DNA]</scope>
    <source>
        <strain evidence="1 2">LIM1759</strain>
    </source>
</reference>
<evidence type="ECO:0000313" key="1">
    <source>
        <dbReference type="EMBL" id="OOL80186.1"/>
    </source>
</evidence>
<dbReference type="Pfam" id="PF03067">
    <property type="entry name" value="LPMO_10"/>
    <property type="match status" value="1"/>
</dbReference>
<dbReference type="InterPro" id="IPR051024">
    <property type="entry name" value="GlcNAc_Chitin_IntDeg"/>
</dbReference>
<dbReference type="AlphaFoldDB" id="A0A133N659"/>
<dbReference type="Proteomes" id="UP000191171">
    <property type="component" value="Unassembled WGS sequence"/>
</dbReference>
<dbReference type="EMBL" id="MVGJ01000081">
    <property type="protein sequence ID" value="OOL80186.1"/>
    <property type="molecule type" value="Genomic_DNA"/>
</dbReference>
<dbReference type="PANTHER" id="PTHR34823">
    <property type="entry name" value="GLCNAC-BINDING PROTEIN A"/>
    <property type="match status" value="1"/>
</dbReference>
<dbReference type="SUPFAM" id="SSF81296">
    <property type="entry name" value="E set domains"/>
    <property type="match status" value="1"/>
</dbReference>
<dbReference type="InterPro" id="IPR004302">
    <property type="entry name" value="Cellulose/chitin-bd_N"/>
</dbReference>
<comment type="caution">
    <text evidence="1">The sequence shown here is derived from an EMBL/GenBank/DDBJ whole genome shotgun (WGS) entry which is preliminary data.</text>
</comment>
<dbReference type="CDD" id="cd21177">
    <property type="entry name" value="LPMO_AA10"/>
    <property type="match status" value="1"/>
</dbReference>
<dbReference type="Gene3D" id="2.70.50.50">
    <property type="entry name" value="chitin-binding protein cbp21"/>
    <property type="match status" value="1"/>
</dbReference>
<sequence>MWLSNEGGFYMKKISTLLFIGLVSLGLFGFSIPGFAHGYITSPGSRAYLGTSAAGNLNQNVGRAQWEPQSIEATKNTFIDGKIASAGVSGFEPLDEQTSNRWHKNMVNPGTLNITWNLTAQHRTSTWDYYITKPTWNPNQPLKFSDFELITKIDDKATVPPKTVNQTITLPQDRKGYNVILAVWNISDTTNAFYQVIDVNIQ</sequence>